<evidence type="ECO:0000313" key="1">
    <source>
        <dbReference type="EMBL" id="SMQ69910.1"/>
    </source>
</evidence>
<protein>
    <submittedName>
        <fullName evidence="1">Uncharacterized protein</fullName>
    </submittedName>
</protein>
<dbReference type="AlphaFoldDB" id="A0A1Y6F961"/>
<reference evidence="2" key="1">
    <citation type="submission" date="2017-04" db="EMBL/GenBank/DDBJ databases">
        <authorList>
            <person name="Varghese N."/>
            <person name="Submissions S."/>
        </authorList>
    </citation>
    <scope>NUCLEOTIDE SEQUENCE [LARGE SCALE GENOMIC DNA]</scope>
</reference>
<accession>A0A1Y6F961</accession>
<sequence length="110" mass="12696">MEARQLFERVRTSWPNSIILKGDASSSEEDPIWSVVHCYDSLEPKFADDDWLVIGAWSFHQALSELARLNIQSGLEAVHPADVSFEAFDANMRENLADETWAEERSRYRH</sequence>
<name>A0A1Y6F961_9SPHN</name>
<dbReference type="EMBL" id="FXWG01000002">
    <property type="protein sequence ID" value="SMQ69910.1"/>
    <property type="molecule type" value="Genomic_DNA"/>
</dbReference>
<dbReference type="OrthoDB" id="7574220at2"/>
<gene>
    <name evidence="1" type="ORF">SAMN06297468_2092</name>
</gene>
<dbReference type="RefSeq" id="WP_086437928.1">
    <property type="nucleotide sequence ID" value="NZ_FXWG01000002.1"/>
</dbReference>
<dbReference type="Proteomes" id="UP000194420">
    <property type="component" value="Unassembled WGS sequence"/>
</dbReference>
<proteinExistence type="predicted"/>
<keyword evidence="2" id="KW-1185">Reference proteome</keyword>
<organism evidence="1 2">
    <name type="scientific">Altererythrobacter xiamenensis</name>
    <dbReference type="NCBI Taxonomy" id="1316679"/>
    <lineage>
        <taxon>Bacteria</taxon>
        <taxon>Pseudomonadati</taxon>
        <taxon>Pseudomonadota</taxon>
        <taxon>Alphaproteobacteria</taxon>
        <taxon>Sphingomonadales</taxon>
        <taxon>Erythrobacteraceae</taxon>
        <taxon>Altererythrobacter</taxon>
    </lineage>
</organism>
<evidence type="ECO:0000313" key="2">
    <source>
        <dbReference type="Proteomes" id="UP000194420"/>
    </source>
</evidence>